<evidence type="ECO:0000256" key="1">
    <source>
        <dbReference type="SAM" id="MobiDB-lite"/>
    </source>
</evidence>
<comment type="caution">
    <text evidence="2">The sequence shown here is derived from an EMBL/GenBank/DDBJ whole genome shotgun (WGS) entry which is preliminary data.</text>
</comment>
<evidence type="ECO:0000313" key="2">
    <source>
        <dbReference type="EMBL" id="KAJ1165968.1"/>
    </source>
</evidence>
<feature type="region of interest" description="Disordered" evidence="1">
    <location>
        <begin position="38"/>
        <end position="134"/>
    </location>
</feature>
<dbReference type="AlphaFoldDB" id="A0AAV7SPG0"/>
<feature type="compositionally biased region" description="Polar residues" evidence="1">
    <location>
        <begin position="44"/>
        <end position="60"/>
    </location>
</feature>
<dbReference type="EMBL" id="JANPWB010000008">
    <property type="protein sequence ID" value="KAJ1165968.1"/>
    <property type="molecule type" value="Genomic_DNA"/>
</dbReference>
<dbReference type="Proteomes" id="UP001066276">
    <property type="component" value="Chromosome 4_2"/>
</dbReference>
<keyword evidence="3" id="KW-1185">Reference proteome</keyword>
<reference evidence="2" key="1">
    <citation type="journal article" date="2022" name="bioRxiv">
        <title>Sequencing and chromosome-scale assembly of the giantPleurodeles waltlgenome.</title>
        <authorList>
            <person name="Brown T."/>
            <person name="Elewa A."/>
            <person name="Iarovenko S."/>
            <person name="Subramanian E."/>
            <person name="Araus A.J."/>
            <person name="Petzold A."/>
            <person name="Susuki M."/>
            <person name="Suzuki K.-i.T."/>
            <person name="Hayashi T."/>
            <person name="Toyoda A."/>
            <person name="Oliveira C."/>
            <person name="Osipova E."/>
            <person name="Leigh N.D."/>
            <person name="Simon A."/>
            <person name="Yun M.H."/>
        </authorList>
    </citation>
    <scope>NUCLEOTIDE SEQUENCE</scope>
    <source>
        <strain evidence="2">20211129_DDA</strain>
        <tissue evidence="2">Liver</tissue>
    </source>
</reference>
<gene>
    <name evidence="2" type="ORF">NDU88_006385</name>
</gene>
<accession>A0AAV7SPG0</accession>
<evidence type="ECO:0000313" key="3">
    <source>
        <dbReference type="Proteomes" id="UP001066276"/>
    </source>
</evidence>
<protein>
    <recommendedName>
        <fullName evidence="4">Secreted protein</fullName>
    </recommendedName>
</protein>
<proteinExistence type="predicted"/>
<organism evidence="2 3">
    <name type="scientific">Pleurodeles waltl</name>
    <name type="common">Iberian ribbed newt</name>
    <dbReference type="NCBI Taxonomy" id="8319"/>
    <lineage>
        <taxon>Eukaryota</taxon>
        <taxon>Metazoa</taxon>
        <taxon>Chordata</taxon>
        <taxon>Craniata</taxon>
        <taxon>Vertebrata</taxon>
        <taxon>Euteleostomi</taxon>
        <taxon>Amphibia</taxon>
        <taxon>Batrachia</taxon>
        <taxon>Caudata</taxon>
        <taxon>Salamandroidea</taxon>
        <taxon>Salamandridae</taxon>
        <taxon>Pleurodelinae</taxon>
        <taxon>Pleurodeles</taxon>
    </lineage>
</organism>
<evidence type="ECO:0008006" key="4">
    <source>
        <dbReference type="Google" id="ProtNLM"/>
    </source>
</evidence>
<sequence length="134" mass="13794">MAASVFASVRLYLLPGLPPGPSTAPILCFADPSCRAVPQDGAQEHSSCQQVEGNQSNQARSGAPCSEAGLCARGLSRPRARQAAPRRLADGSNPRGGVAASSPHLVSDDGVRVTAPARPERRPVQLGQAVAEVC</sequence>
<name>A0AAV7SPG0_PLEWA</name>